<keyword evidence="1" id="KW-0464">Manganese</keyword>
<evidence type="ECO:0000313" key="4">
    <source>
        <dbReference type="Proteomes" id="UP000217838"/>
    </source>
</evidence>
<dbReference type="Gene3D" id="3.30.70.360">
    <property type="match status" value="1"/>
</dbReference>
<dbReference type="SUPFAM" id="SSF55031">
    <property type="entry name" value="Bacterial exopeptidase dimerisation domain"/>
    <property type="match status" value="1"/>
</dbReference>
<evidence type="ECO:0000259" key="2">
    <source>
        <dbReference type="Pfam" id="PF07687"/>
    </source>
</evidence>
<reference evidence="4" key="1">
    <citation type="submission" date="2017-08" db="EMBL/GenBank/DDBJ databases">
        <title>A dynamic microbial community with high functional redundancy inhabits the cold, oxic subseafloor aquifer.</title>
        <authorList>
            <person name="Tully B.J."/>
            <person name="Wheat C.G."/>
            <person name="Glazer B.T."/>
            <person name="Huber J.A."/>
        </authorList>
    </citation>
    <scope>NUCLEOTIDE SEQUENCE [LARGE SCALE GENOMIC DNA]</scope>
</reference>
<dbReference type="InterPro" id="IPR036264">
    <property type="entry name" value="Bact_exopeptidase_dim_dom"/>
</dbReference>
<dbReference type="InterPro" id="IPR017439">
    <property type="entry name" value="Amidohydrolase"/>
</dbReference>
<feature type="binding site" evidence="1">
    <location>
        <position position="117"/>
    </location>
    <ligand>
        <name>Mn(2+)</name>
        <dbReference type="ChEBI" id="CHEBI:29035"/>
        <label>2</label>
    </ligand>
</feature>
<dbReference type="PANTHER" id="PTHR11014:SF63">
    <property type="entry name" value="METALLOPEPTIDASE, PUTATIVE (AFU_ORTHOLOGUE AFUA_6G09600)-RELATED"/>
    <property type="match status" value="1"/>
</dbReference>
<evidence type="ECO:0000256" key="1">
    <source>
        <dbReference type="PIRSR" id="PIRSR005962-1"/>
    </source>
</evidence>
<feature type="binding site" evidence="1">
    <location>
        <position position="153"/>
    </location>
    <ligand>
        <name>Mn(2+)</name>
        <dbReference type="ChEBI" id="CHEBI:29035"/>
        <label>2</label>
    </ligand>
</feature>
<dbReference type="EMBL" id="NVUU01000017">
    <property type="protein sequence ID" value="PCI95489.1"/>
    <property type="molecule type" value="Genomic_DNA"/>
</dbReference>
<gene>
    <name evidence="3" type="ORF">COB11_02060</name>
</gene>
<dbReference type="Pfam" id="PF01546">
    <property type="entry name" value="Peptidase_M20"/>
    <property type="match status" value="1"/>
</dbReference>
<keyword evidence="1" id="KW-0479">Metal-binding</keyword>
<dbReference type="PIRSF" id="PIRSF005962">
    <property type="entry name" value="Pept_M20D_amidohydro"/>
    <property type="match status" value="1"/>
</dbReference>
<feature type="binding site" evidence="1">
    <location>
        <position position="119"/>
    </location>
    <ligand>
        <name>Mn(2+)</name>
        <dbReference type="ChEBI" id="CHEBI:29035"/>
        <label>2</label>
    </ligand>
</feature>
<name>A0A2A4YLX2_UNCAE</name>
<accession>A0A2A4YLX2</accession>
<feature type="binding site" evidence="1">
    <location>
        <position position="377"/>
    </location>
    <ligand>
        <name>Mn(2+)</name>
        <dbReference type="ChEBI" id="CHEBI:29035"/>
        <label>2</label>
    </ligand>
</feature>
<dbReference type="Pfam" id="PF07687">
    <property type="entry name" value="M20_dimer"/>
    <property type="match status" value="1"/>
</dbReference>
<feature type="domain" description="Peptidase M20 dimerisation" evidence="2">
    <location>
        <begin position="211"/>
        <end position="296"/>
    </location>
</feature>
<comment type="cofactor">
    <cofactor evidence="1">
        <name>Mn(2+)</name>
        <dbReference type="ChEBI" id="CHEBI:29035"/>
    </cofactor>
    <text evidence="1">The Mn(2+) ion enhances activity.</text>
</comment>
<dbReference type="GO" id="GO:0016787">
    <property type="term" value="F:hydrolase activity"/>
    <property type="evidence" value="ECO:0007669"/>
    <property type="project" value="InterPro"/>
</dbReference>
<dbReference type="GO" id="GO:0046872">
    <property type="term" value="F:metal ion binding"/>
    <property type="evidence" value="ECO:0007669"/>
    <property type="project" value="UniProtKB-KW"/>
</dbReference>
<evidence type="ECO:0000313" key="3">
    <source>
        <dbReference type="EMBL" id="PCI95489.1"/>
    </source>
</evidence>
<organism evidence="3 4">
    <name type="scientific">Aerophobetes bacterium</name>
    <dbReference type="NCBI Taxonomy" id="2030807"/>
    <lineage>
        <taxon>Bacteria</taxon>
        <taxon>Candidatus Aerophobota</taxon>
    </lineage>
</organism>
<feature type="binding site" evidence="1">
    <location>
        <position position="180"/>
    </location>
    <ligand>
        <name>Mn(2+)</name>
        <dbReference type="ChEBI" id="CHEBI:29035"/>
        <label>2</label>
    </ligand>
</feature>
<comment type="caution">
    <text evidence="3">The sequence shown here is derived from an EMBL/GenBank/DDBJ whole genome shotgun (WGS) entry which is preliminary data.</text>
</comment>
<protein>
    <recommendedName>
        <fullName evidence="2">Peptidase M20 dimerisation domain-containing protein</fullName>
    </recommendedName>
</protein>
<dbReference type="SUPFAM" id="SSF53187">
    <property type="entry name" value="Zn-dependent exopeptidases"/>
    <property type="match status" value="1"/>
</dbReference>
<sequence>MSSYSTTCETITQDILTLAQGAQDYMVETRRFLHMYPELSWKEDNTISFIKSEIKKLLNNYKGSSTLTEKKGGLVLDLNLSPEFDRILFRADIDALPIQEETNLSFASQVPNVMHACGHDCHAAMLLGALKVLTSENLEIKHNIRFIFQRAEEIPYVTSGGESLVKDGIMKNIAKAYALHISSKDEEGILRSKPGPMMSNCTSISFEIKCMGGHVMCPELGSNAIDVMTDIHNHLRGFALRSIGPKERVSFVPAISTSGSAPNVMPEYAKATYAFRNYLKEDVKNTFVHNLKKRLQAIVKTYPDTSLHSYDVFAGYPALVNDLDTFSYVNELLQVNNFKTSFSREVFAGEDFSYYLKKVKGSYWIVGAKQGKGYDHHTSLFNPNENAFSKGAAFWLLLAVND</sequence>
<dbReference type="PANTHER" id="PTHR11014">
    <property type="entry name" value="PEPTIDASE M20 FAMILY MEMBER"/>
    <property type="match status" value="1"/>
</dbReference>
<dbReference type="Proteomes" id="UP000217838">
    <property type="component" value="Unassembled WGS sequence"/>
</dbReference>
<dbReference type="NCBIfam" id="TIGR01891">
    <property type="entry name" value="amidohydrolases"/>
    <property type="match status" value="1"/>
</dbReference>
<dbReference type="Gene3D" id="3.40.630.10">
    <property type="entry name" value="Zn peptidases"/>
    <property type="match status" value="1"/>
</dbReference>
<proteinExistence type="predicted"/>
<dbReference type="InterPro" id="IPR011650">
    <property type="entry name" value="Peptidase_M20_dimer"/>
</dbReference>
<dbReference type="InterPro" id="IPR002933">
    <property type="entry name" value="Peptidase_M20"/>
</dbReference>
<dbReference type="AlphaFoldDB" id="A0A2A4YLX2"/>